<sequence>MLRRRRPSLLIRPELDDDPLRRTLTELRPAQQLHGLGAGRTRPVWEPVADLLRATGRDWDRRTHRVAVLARHLPAAIPQRWTADRPGDGDALTLHAWAAAHRTPATDRAAVRHAEHACLRAAEAGPEDPTPWLALLSLMDTCAVPVGEAVPAWTEAVDRAPWLRTAYHRLLRYLSPRGHGTVPDMMDFAWQAAARAPHGSPLALLPVAARVELMAHRQDGTPLDALGSGGGNWHEPRSAHELNLALKSWFDVGTAPHAEAVTDLNILAFALTRAHRPVEAAPVFQRLGRHMTPHPWDLLPEPERTFAYWRERTSGGRGRT</sequence>
<accession>A0ABU8AGL7</accession>
<reference evidence="1" key="1">
    <citation type="submission" date="2023-04" db="EMBL/GenBank/DDBJ databases">
        <title>Genomic diversity of scab-causing Streptomyces spp. in the province of Quebec, Canada.</title>
        <authorList>
            <person name="Biessy A."/>
            <person name="Cadieux M."/>
            <person name="Ciotola M."/>
            <person name="Filion M."/>
        </authorList>
    </citation>
    <scope>NUCLEOTIDE SEQUENCE</scope>
    <source>
        <strain evidence="1">B21-115</strain>
    </source>
</reference>
<evidence type="ECO:0000313" key="2">
    <source>
        <dbReference type="Proteomes" id="UP001310290"/>
    </source>
</evidence>
<organism evidence="1 2">
    <name type="scientific">Streptomyces bottropensis</name>
    <dbReference type="NCBI Taxonomy" id="42235"/>
    <lineage>
        <taxon>Bacteria</taxon>
        <taxon>Bacillati</taxon>
        <taxon>Actinomycetota</taxon>
        <taxon>Actinomycetes</taxon>
        <taxon>Kitasatosporales</taxon>
        <taxon>Streptomycetaceae</taxon>
        <taxon>Streptomyces</taxon>
    </lineage>
</organism>
<name>A0ABU8AGL7_9ACTN</name>
<dbReference type="EMBL" id="JARULZ010000001">
    <property type="protein sequence ID" value="MEH0632744.1"/>
    <property type="molecule type" value="Genomic_DNA"/>
</dbReference>
<proteinExistence type="predicted"/>
<keyword evidence="2" id="KW-1185">Reference proteome</keyword>
<protein>
    <recommendedName>
        <fullName evidence="3">DUF4034 domain-containing protein</fullName>
    </recommendedName>
</protein>
<evidence type="ECO:0000313" key="1">
    <source>
        <dbReference type="EMBL" id="MEH0632744.1"/>
    </source>
</evidence>
<dbReference type="RefSeq" id="WP_334657881.1">
    <property type="nucleotide sequence ID" value="NZ_JARULZ010000001.1"/>
</dbReference>
<evidence type="ECO:0008006" key="3">
    <source>
        <dbReference type="Google" id="ProtNLM"/>
    </source>
</evidence>
<dbReference type="Proteomes" id="UP001310290">
    <property type="component" value="Unassembled WGS sequence"/>
</dbReference>
<gene>
    <name evidence="1" type="ORF">QBA35_05070</name>
</gene>
<comment type="caution">
    <text evidence="1">The sequence shown here is derived from an EMBL/GenBank/DDBJ whole genome shotgun (WGS) entry which is preliminary data.</text>
</comment>